<protein>
    <submittedName>
        <fullName evidence="3">Aminodeoxychorismate/anthranilate synthase component II</fullName>
    </submittedName>
</protein>
<dbReference type="PRINTS" id="PR00097">
    <property type="entry name" value="ANTSNTHASEII"/>
</dbReference>
<dbReference type="OrthoDB" id="9804328at2"/>
<dbReference type="Proteomes" id="UP000441354">
    <property type="component" value="Unassembled WGS sequence"/>
</dbReference>
<gene>
    <name evidence="3" type="ORF">F7732_05175</name>
</gene>
<feature type="domain" description="Glutamine amidotransferase" evidence="2">
    <location>
        <begin position="3"/>
        <end position="187"/>
    </location>
</feature>
<dbReference type="PRINTS" id="PR00096">
    <property type="entry name" value="GATASE"/>
</dbReference>
<comment type="caution">
    <text evidence="3">The sequence shown here is derived from an EMBL/GenBank/DDBJ whole genome shotgun (WGS) entry which is preliminary data.</text>
</comment>
<dbReference type="GO" id="GO:0000162">
    <property type="term" value="P:L-tryptophan biosynthetic process"/>
    <property type="evidence" value="ECO:0007669"/>
    <property type="project" value="TreeGrafter"/>
</dbReference>
<dbReference type="PANTHER" id="PTHR43418:SF4">
    <property type="entry name" value="MULTIFUNCTIONAL TRYPTOPHAN BIOSYNTHESIS PROTEIN"/>
    <property type="match status" value="1"/>
</dbReference>
<name>A0A7V7RMC3_9BACI</name>
<reference evidence="3 4" key="1">
    <citation type="journal article" date="2014" name="Arch. Microbiol.">
        <title>Bacillus mesophilum sp. nov., strain IITR-54T, a novel 4-chlorobiphenyl dechlorinating bacterium.</title>
        <authorList>
            <person name="Manickam N."/>
            <person name="Singh N.K."/>
            <person name="Bajaj A."/>
            <person name="Kumar R.M."/>
            <person name="Kaur G."/>
            <person name="Kaur N."/>
            <person name="Bala M."/>
            <person name="Kumar A."/>
            <person name="Mayilraj S."/>
        </authorList>
    </citation>
    <scope>NUCLEOTIDE SEQUENCE [LARGE SCALE GENOMIC DNA]</scope>
    <source>
        <strain evidence="3 4">IITR-54</strain>
    </source>
</reference>
<dbReference type="AlphaFoldDB" id="A0A7V7RMC3"/>
<evidence type="ECO:0000313" key="4">
    <source>
        <dbReference type="Proteomes" id="UP000441354"/>
    </source>
</evidence>
<evidence type="ECO:0000256" key="1">
    <source>
        <dbReference type="ARBA" id="ARBA00022962"/>
    </source>
</evidence>
<evidence type="ECO:0000313" key="3">
    <source>
        <dbReference type="EMBL" id="KAB2333488.1"/>
    </source>
</evidence>
<dbReference type="InterPro" id="IPR017926">
    <property type="entry name" value="GATASE"/>
</dbReference>
<accession>A0A7V7RMC3</accession>
<dbReference type="PRINTS" id="PR00099">
    <property type="entry name" value="CPSGATASE"/>
</dbReference>
<dbReference type="PROSITE" id="PS51273">
    <property type="entry name" value="GATASE_TYPE_1"/>
    <property type="match status" value="1"/>
</dbReference>
<dbReference type="GO" id="GO:0005829">
    <property type="term" value="C:cytosol"/>
    <property type="evidence" value="ECO:0007669"/>
    <property type="project" value="TreeGrafter"/>
</dbReference>
<keyword evidence="4" id="KW-1185">Reference proteome</keyword>
<keyword evidence="1" id="KW-0315">Glutamine amidotransferase</keyword>
<dbReference type="SUPFAM" id="SSF52317">
    <property type="entry name" value="Class I glutamine amidotransferase-like"/>
    <property type="match status" value="1"/>
</dbReference>
<dbReference type="InterPro" id="IPR050472">
    <property type="entry name" value="Anth_synth/Amidotransfase"/>
</dbReference>
<dbReference type="GO" id="GO:0004049">
    <property type="term" value="F:anthranilate synthase activity"/>
    <property type="evidence" value="ECO:0007669"/>
    <property type="project" value="TreeGrafter"/>
</dbReference>
<sequence length="203" mass="22820">MILLIDNYDSFTYNLYQYFGELGEELLVVRNDEITVDEVRKLNPKGIVLSPGPGHPKHAGVCIDLIREFFASIPILGVCLGHQAIGYAFGADVEKAEKIMHGKISKLKHQSSSLFETISQQIDVMRYHSLVIKKESLPDCIEVLGYSLEDHEIMAVKHKQYPVYGFQFHPESVGTPVGKELLSSFLNKIERRKTDESHSAATS</sequence>
<dbReference type="InterPro" id="IPR029062">
    <property type="entry name" value="Class_I_gatase-like"/>
</dbReference>
<proteinExistence type="predicted"/>
<dbReference type="EMBL" id="WBOT01000002">
    <property type="protein sequence ID" value="KAB2333488.1"/>
    <property type="molecule type" value="Genomic_DNA"/>
</dbReference>
<dbReference type="PANTHER" id="PTHR43418">
    <property type="entry name" value="MULTIFUNCTIONAL TRYPTOPHAN BIOSYNTHESIS PROTEIN-RELATED"/>
    <property type="match status" value="1"/>
</dbReference>
<dbReference type="RefSeq" id="WP_151572769.1">
    <property type="nucleotide sequence ID" value="NZ_WBOT01000002.1"/>
</dbReference>
<dbReference type="FunFam" id="3.40.50.880:FF:000003">
    <property type="entry name" value="Anthranilate synthase component II"/>
    <property type="match status" value="1"/>
</dbReference>
<dbReference type="NCBIfam" id="TIGR00566">
    <property type="entry name" value="trpG_papA"/>
    <property type="match status" value="1"/>
</dbReference>
<organism evidence="3 4">
    <name type="scientific">Bacillus mesophilum</name>
    <dbReference type="NCBI Taxonomy" id="1071718"/>
    <lineage>
        <taxon>Bacteria</taxon>
        <taxon>Bacillati</taxon>
        <taxon>Bacillota</taxon>
        <taxon>Bacilli</taxon>
        <taxon>Bacillales</taxon>
        <taxon>Bacillaceae</taxon>
        <taxon>Bacillus</taxon>
    </lineage>
</organism>
<dbReference type="InterPro" id="IPR006221">
    <property type="entry name" value="TrpG/PapA_dom"/>
</dbReference>
<dbReference type="Gene3D" id="3.40.50.880">
    <property type="match status" value="1"/>
</dbReference>
<evidence type="ECO:0000259" key="2">
    <source>
        <dbReference type="Pfam" id="PF00117"/>
    </source>
</evidence>
<dbReference type="CDD" id="cd01743">
    <property type="entry name" value="GATase1_Anthranilate_Synthase"/>
    <property type="match status" value="1"/>
</dbReference>
<dbReference type="Pfam" id="PF00117">
    <property type="entry name" value="GATase"/>
    <property type="match status" value="1"/>
</dbReference>